<keyword evidence="3" id="KW-1185">Reference proteome</keyword>
<name>A0A5C6N9W0_9TELE</name>
<dbReference type="Proteomes" id="UP000324091">
    <property type="component" value="Chromosome 4"/>
</dbReference>
<evidence type="ECO:0000313" key="3">
    <source>
        <dbReference type="Proteomes" id="UP000324091"/>
    </source>
</evidence>
<dbReference type="EMBL" id="RHFK02000017">
    <property type="protein sequence ID" value="TWW62417.1"/>
    <property type="molecule type" value="Genomic_DNA"/>
</dbReference>
<accession>A0A5C6N9W0</accession>
<feature type="region of interest" description="Disordered" evidence="1">
    <location>
        <begin position="87"/>
        <end position="127"/>
    </location>
</feature>
<dbReference type="AlphaFoldDB" id="A0A5C6N9W0"/>
<comment type="caution">
    <text evidence="2">The sequence shown here is derived from an EMBL/GenBank/DDBJ whole genome shotgun (WGS) entry which is preliminary data.</text>
</comment>
<evidence type="ECO:0000313" key="2">
    <source>
        <dbReference type="EMBL" id="TWW62417.1"/>
    </source>
</evidence>
<feature type="compositionally biased region" description="Basic and acidic residues" evidence="1">
    <location>
        <begin position="116"/>
        <end position="127"/>
    </location>
</feature>
<reference evidence="2 3" key="1">
    <citation type="submission" date="2019-04" db="EMBL/GenBank/DDBJ databases">
        <title>Chromosome genome assembly for Takifugu flavidus.</title>
        <authorList>
            <person name="Xiao S."/>
        </authorList>
    </citation>
    <scope>NUCLEOTIDE SEQUENCE [LARGE SCALE GENOMIC DNA]</scope>
    <source>
        <strain evidence="2">HTHZ2018</strain>
        <tissue evidence="2">Muscle</tissue>
    </source>
</reference>
<organism evidence="2 3">
    <name type="scientific">Takifugu flavidus</name>
    <name type="common">sansaifugu</name>
    <dbReference type="NCBI Taxonomy" id="433684"/>
    <lineage>
        <taxon>Eukaryota</taxon>
        <taxon>Metazoa</taxon>
        <taxon>Chordata</taxon>
        <taxon>Craniata</taxon>
        <taxon>Vertebrata</taxon>
        <taxon>Euteleostomi</taxon>
        <taxon>Actinopterygii</taxon>
        <taxon>Neopterygii</taxon>
        <taxon>Teleostei</taxon>
        <taxon>Neoteleostei</taxon>
        <taxon>Acanthomorphata</taxon>
        <taxon>Eupercaria</taxon>
        <taxon>Tetraodontiformes</taxon>
        <taxon>Tetradontoidea</taxon>
        <taxon>Tetraodontidae</taxon>
        <taxon>Takifugu</taxon>
    </lineage>
</organism>
<protein>
    <submittedName>
        <fullName evidence="2">Transposable element</fullName>
    </submittedName>
</protein>
<sequence length="127" mass="14269">MVLYSAPSIFPSILTIFPVPAEEKQAQTMMLPPPCLTVGMRQKKPIHPSILYCLSGVGPRVQQPKKRSPDFPIPSYFFQLIRRDPQAFPDQSRDLVSPMCPRSSRGPPNRGTCPERLTREASRGHPN</sequence>
<proteinExistence type="predicted"/>
<evidence type="ECO:0000256" key="1">
    <source>
        <dbReference type="SAM" id="MobiDB-lite"/>
    </source>
</evidence>
<gene>
    <name evidence="2" type="ORF">D4764_04G0010640</name>
</gene>